<name>A0A162VJM7_9GAMM</name>
<gene>
    <name evidence="6 7" type="primary">rpsQ</name>
    <name evidence="7" type="ORF">J7561_04535</name>
</gene>
<dbReference type="Pfam" id="PF00366">
    <property type="entry name" value="Ribosomal_S17"/>
    <property type="match status" value="1"/>
</dbReference>
<dbReference type="NCBIfam" id="NF004123">
    <property type="entry name" value="PRK05610.1"/>
    <property type="match status" value="1"/>
</dbReference>
<keyword evidence="5 6" id="KW-0687">Ribonucleoprotein</keyword>
<comment type="function">
    <text evidence="6">One of the primary rRNA binding proteins, it binds specifically to the 5'-end of 16S ribosomal RNA.</text>
</comment>
<dbReference type="PANTHER" id="PTHR10744:SF1">
    <property type="entry name" value="SMALL RIBOSOMAL SUBUNIT PROTEIN US17M"/>
    <property type="match status" value="1"/>
</dbReference>
<evidence type="ECO:0000256" key="6">
    <source>
        <dbReference type="HAMAP-Rule" id="MF_01345"/>
    </source>
</evidence>
<comment type="caution">
    <text evidence="7">The sequence shown here is derived from an EMBL/GenBank/DDBJ whole genome shotgun (WGS) entry which is preliminary data.</text>
</comment>
<dbReference type="PRINTS" id="PR00973">
    <property type="entry name" value="RIBOSOMALS17"/>
</dbReference>
<comment type="subunit">
    <text evidence="6">Part of the 30S ribosomal subunit.</text>
</comment>
<evidence type="ECO:0000256" key="5">
    <source>
        <dbReference type="ARBA" id="ARBA00023274"/>
    </source>
</evidence>
<evidence type="ECO:0000313" key="8">
    <source>
        <dbReference type="Proteomes" id="UP000680020"/>
    </source>
</evidence>
<dbReference type="GO" id="GO:0006412">
    <property type="term" value="P:translation"/>
    <property type="evidence" value="ECO:0007669"/>
    <property type="project" value="UniProtKB-UniRule"/>
</dbReference>
<keyword evidence="2 6" id="KW-0699">rRNA-binding</keyword>
<dbReference type="Proteomes" id="UP000680020">
    <property type="component" value="Unassembled WGS sequence"/>
</dbReference>
<dbReference type="AlphaFoldDB" id="A0A162VJM7"/>
<dbReference type="NCBIfam" id="TIGR03635">
    <property type="entry name" value="uS17_bact"/>
    <property type="match status" value="1"/>
</dbReference>
<sequence>MSEVKQKVERTVVGTVSSDKMDKTITVLVERLVKHPIYGKYIKRSTKFHAHDENNICKVGDVVEIKQSRPMSKLKSWELVKVIEEARG</sequence>
<accession>A0A162VJM7</accession>
<evidence type="ECO:0000256" key="1">
    <source>
        <dbReference type="ARBA" id="ARBA00010254"/>
    </source>
</evidence>
<evidence type="ECO:0000313" key="7">
    <source>
        <dbReference type="EMBL" id="MBS7824467.1"/>
    </source>
</evidence>
<dbReference type="GeneID" id="58263916"/>
<reference evidence="7" key="1">
    <citation type="submission" date="2021-03" db="EMBL/GenBank/DDBJ databases">
        <title>Identification and antibiotic profiling of Wohlfahrtiimonas chitiniclastica, an underestimated human pathogen.</title>
        <authorList>
            <person name="Kopf A."/>
            <person name="Bunk B."/>
            <person name="Coldewey S."/>
            <person name="Gunzer F."/>
            <person name="Riedel T."/>
            <person name="Schroettner P."/>
        </authorList>
    </citation>
    <scope>NUCLEOTIDE SEQUENCE</scope>
    <source>
        <strain evidence="7">DSM 100917</strain>
    </source>
</reference>
<dbReference type="SUPFAM" id="SSF50249">
    <property type="entry name" value="Nucleic acid-binding proteins"/>
    <property type="match status" value="1"/>
</dbReference>
<dbReference type="EMBL" id="JAGIBU010000003">
    <property type="protein sequence ID" value="MBS7824467.1"/>
    <property type="molecule type" value="Genomic_DNA"/>
</dbReference>
<keyword evidence="3 6" id="KW-0694">RNA-binding</keyword>
<dbReference type="RefSeq" id="WP_008315917.1">
    <property type="nucleotide sequence ID" value="NZ_CP115969.1"/>
</dbReference>
<organism evidence="7 8">
    <name type="scientific">Wohlfahrtiimonas chitiniclastica</name>
    <dbReference type="NCBI Taxonomy" id="400946"/>
    <lineage>
        <taxon>Bacteria</taxon>
        <taxon>Pseudomonadati</taxon>
        <taxon>Pseudomonadota</taxon>
        <taxon>Gammaproteobacteria</taxon>
        <taxon>Cardiobacteriales</taxon>
        <taxon>Ignatzschineriaceae</taxon>
        <taxon>Wohlfahrtiimonas</taxon>
    </lineage>
</organism>
<dbReference type="GO" id="GO:0003735">
    <property type="term" value="F:structural constituent of ribosome"/>
    <property type="evidence" value="ECO:0007669"/>
    <property type="project" value="UniProtKB-UniRule"/>
</dbReference>
<dbReference type="HAMAP" id="MF_01345_B">
    <property type="entry name" value="Ribosomal_uS17_B"/>
    <property type="match status" value="1"/>
</dbReference>
<evidence type="ECO:0000256" key="4">
    <source>
        <dbReference type="ARBA" id="ARBA00022980"/>
    </source>
</evidence>
<evidence type="ECO:0000256" key="2">
    <source>
        <dbReference type="ARBA" id="ARBA00022730"/>
    </source>
</evidence>
<comment type="similarity">
    <text evidence="1 6">Belongs to the universal ribosomal protein uS17 family.</text>
</comment>
<keyword evidence="4 6" id="KW-0689">Ribosomal protein</keyword>
<dbReference type="InterPro" id="IPR019984">
    <property type="entry name" value="Ribosomal_uS17_bact/chlr"/>
</dbReference>
<dbReference type="InterPro" id="IPR000266">
    <property type="entry name" value="Ribosomal_uS17"/>
</dbReference>
<evidence type="ECO:0000256" key="3">
    <source>
        <dbReference type="ARBA" id="ARBA00022884"/>
    </source>
</evidence>
<dbReference type="PANTHER" id="PTHR10744">
    <property type="entry name" value="40S RIBOSOMAL PROTEIN S11 FAMILY MEMBER"/>
    <property type="match status" value="1"/>
</dbReference>
<protein>
    <recommendedName>
        <fullName evidence="6">Small ribosomal subunit protein uS17</fullName>
    </recommendedName>
</protein>
<dbReference type="InterPro" id="IPR012340">
    <property type="entry name" value="NA-bd_OB-fold"/>
</dbReference>
<dbReference type="Gene3D" id="2.40.50.140">
    <property type="entry name" value="Nucleic acid-binding proteins"/>
    <property type="match status" value="1"/>
</dbReference>
<dbReference type="GO" id="GO:0019843">
    <property type="term" value="F:rRNA binding"/>
    <property type="evidence" value="ECO:0007669"/>
    <property type="project" value="UniProtKB-UniRule"/>
</dbReference>
<dbReference type="GO" id="GO:0022627">
    <property type="term" value="C:cytosolic small ribosomal subunit"/>
    <property type="evidence" value="ECO:0007669"/>
    <property type="project" value="UniProtKB-UniRule"/>
</dbReference>
<dbReference type="CDD" id="cd00364">
    <property type="entry name" value="Ribosomal_uS17"/>
    <property type="match status" value="1"/>
</dbReference>
<proteinExistence type="inferred from homology"/>